<keyword evidence="4 7" id="KW-1133">Transmembrane helix</keyword>
<organism evidence="9 10">
    <name type="scientific">Thiohalorhabdus denitrificans</name>
    <dbReference type="NCBI Taxonomy" id="381306"/>
    <lineage>
        <taxon>Bacteria</taxon>
        <taxon>Pseudomonadati</taxon>
        <taxon>Pseudomonadota</taxon>
        <taxon>Gammaproteobacteria</taxon>
        <taxon>Thiohalorhabdales</taxon>
        <taxon>Thiohalorhabdaceae</taxon>
        <taxon>Thiohalorhabdus</taxon>
    </lineage>
</organism>
<dbReference type="EMBL" id="FMUN01000001">
    <property type="protein sequence ID" value="SCX79040.1"/>
    <property type="molecule type" value="Genomic_DNA"/>
</dbReference>
<reference evidence="10" key="1">
    <citation type="submission" date="2016-10" db="EMBL/GenBank/DDBJ databases">
        <authorList>
            <person name="Varghese N."/>
        </authorList>
    </citation>
    <scope>NUCLEOTIDE SEQUENCE [LARGE SCALE GENOMIC DNA]</scope>
    <source>
        <strain evidence="10">HL 19</strain>
    </source>
</reference>
<evidence type="ECO:0000256" key="6">
    <source>
        <dbReference type="SAM" id="Coils"/>
    </source>
</evidence>
<evidence type="ECO:0000256" key="1">
    <source>
        <dbReference type="ARBA" id="ARBA00004651"/>
    </source>
</evidence>
<feature type="domain" description="Polysaccharide chain length determinant N-terminal" evidence="8">
    <location>
        <begin position="16"/>
        <end position="69"/>
    </location>
</feature>
<feature type="transmembrane region" description="Helical" evidence="7">
    <location>
        <begin position="32"/>
        <end position="51"/>
    </location>
</feature>
<proteinExistence type="predicted"/>
<dbReference type="PANTHER" id="PTHR32309:SF13">
    <property type="entry name" value="FERRIC ENTEROBACTIN TRANSPORT PROTEIN FEPE"/>
    <property type="match status" value="1"/>
</dbReference>
<keyword evidence="3 7" id="KW-0812">Transmembrane</keyword>
<feature type="transmembrane region" description="Helical" evidence="7">
    <location>
        <begin position="251"/>
        <end position="270"/>
    </location>
</feature>
<comment type="subcellular location">
    <subcellularLocation>
        <location evidence="1">Cell membrane</location>
        <topology evidence="1">Multi-pass membrane protein</topology>
    </subcellularLocation>
</comment>
<feature type="coiled-coil region" evidence="6">
    <location>
        <begin position="153"/>
        <end position="180"/>
    </location>
</feature>
<dbReference type="STRING" id="381306.AN478_12060"/>
<dbReference type="InterPro" id="IPR003856">
    <property type="entry name" value="LPS_length_determ_N"/>
</dbReference>
<evidence type="ECO:0000313" key="9">
    <source>
        <dbReference type="EMBL" id="SCX79040.1"/>
    </source>
</evidence>
<evidence type="ECO:0000256" key="2">
    <source>
        <dbReference type="ARBA" id="ARBA00022475"/>
    </source>
</evidence>
<dbReference type="AlphaFoldDB" id="A0A0P9C288"/>
<evidence type="ECO:0000256" key="3">
    <source>
        <dbReference type="ARBA" id="ARBA00022692"/>
    </source>
</evidence>
<name>A0A0P9C288_9GAMM</name>
<dbReference type="InterPro" id="IPR050445">
    <property type="entry name" value="Bact_polysacc_biosynth/exp"/>
</dbReference>
<dbReference type="Proteomes" id="UP000183104">
    <property type="component" value="Unassembled WGS sequence"/>
</dbReference>
<evidence type="ECO:0000259" key="8">
    <source>
        <dbReference type="Pfam" id="PF02706"/>
    </source>
</evidence>
<keyword evidence="5 7" id="KW-0472">Membrane</keyword>
<evidence type="ECO:0000313" key="10">
    <source>
        <dbReference type="Proteomes" id="UP000183104"/>
    </source>
</evidence>
<accession>A0A0P9C288</accession>
<evidence type="ECO:0000256" key="7">
    <source>
        <dbReference type="SAM" id="Phobius"/>
    </source>
</evidence>
<dbReference type="GO" id="GO:0004713">
    <property type="term" value="F:protein tyrosine kinase activity"/>
    <property type="evidence" value="ECO:0007669"/>
    <property type="project" value="TreeGrafter"/>
</dbReference>
<evidence type="ECO:0000256" key="4">
    <source>
        <dbReference type="ARBA" id="ARBA00022989"/>
    </source>
</evidence>
<keyword evidence="2" id="KW-1003">Cell membrane</keyword>
<dbReference type="PANTHER" id="PTHR32309">
    <property type="entry name" value="TYROSINE-PROTEIN KINASE"/>
    <property type="match status" value="1"/>
</dbReference>
<evidence type="ECO:0000256" key="5">
    <source>
        <dbReference type="ARBA" id="ARBA00023136"/>
    </source>
</evidence>
<sequence length="287" mass="32493">MAEEDRREDPQYRADDEIDLADLVGVLYRQRWLILGGTAAVFLLALAFSLLQPAKYQVESYLRVGTVGEDYLVEPKAVAAQMKSLGRVVGEDVFQPNDREIDYDNGWSVTAQGGGVVRARIPEVARADVYTEFLEAVNQQVIEEHNQRLEGRRSWVEEEAARVEATLENLRERRSELADRMDQRLQGDGTGPGGDQQLMALRDLYADVGTQISERESRLSELQAELSNLQPTKMLLPPRFSENPVSPNTRLNLALGLVLGLFLSVFLAFLREFWRNNRQRIVQGEES</sequence>
<dbReference type="GO" id="GO:0005886">
    <property type="term" value="C:plasma membrane"/>
    <property type="evidence" value="ECO:0007669"/>
    <property type="project" value="UniProtKB-SubCell"/>
</dbReference>
<dbReference type="RefSeq" id="WP_054966873.1">
    <property type="nucleotide sequence ID" value="NZ_FMUN01000001.1"/>
</dbReference>
<keyword evidence="10" id="KW-1185">Reference proteome</keyword>
<dbReference type="Pfam" id="PF02706">
    <property type="entry name" value="Wzz"/>
    <property type="match status" value="1"/>
</dbReference>
<protein>
    <submittedName>
        <fullName evidence="9">LPS O-antigen chain length determinant protein, WzzB/FepE family</fullName>
    </submittedName>
</protein>
<keyword evidence="6" id="KW-0175">Coiled coil</keyword>
<gene>
    <name evidence="9" type="ORF">SAMN05661077_0444</name>
</gene>